<keyword evidence="3" id="KW-1185">Reference proteome</keyword>
<sequence length="376" mass="41471">MTPPTLRDRIERLPLVDHHVHSVLQRDPSDAEFELLLTESSLPAPAGTSHLDSQVGFALRRHCAPLLDLPRHAEPGRYLEQRGLLGHREVARRLLRASGVSASLIDTGTVGGETELATNAEFAELADHEVHEIVRLESTAEELLRSGIAAEHFPDAFRRALDAVRGSAAGFKSIIAYRFGFDFAPQRPSDAETVAAVDALGPGGRERIDDPTVLRFLLWCGVDTGLPVQLHVGYGDADLDLWRCNPALLMPWLRLLPDSASPIMLLHCYPYHREAGYLAQVFPRVYFDLGLGINYSGAASSAIIREGLELAPFGKLLYSSDAWGVPELHLLGARLWRRGLAIALQEFVDADEWSAQEAIRVARLVCEGNARRVYAR</sequence>
<dbReference type="PANTHER" id="PTHR43383">
    <property type="entry name" value="NODULIN 6"/>
    <property type="match status" value="1"/>
</dbReference>
<dbReference type="EMBL" id="CP035806">
    <property type="protein sequence ID" value="QBE49470.1"/>
    <property type="molecule type" value="Genomic_DNA"/>
</dbReference>
<keyword evidence="2" id="KW-0378">Hydrolase</keyword>
<evidence type="ECO:0000259" key="1">
    <source>
        <dbReference type="Pfam" id="PF04909"/>
    </source>
</evidence>
<dbReference type="Proteomes" id="UP000289260">
    <property type="component" value="Chromosome"/>
</dbReference>
<dbReference type="GO" id="GO:0016787">
    <property type="term" value="F:hydrolase activity"/>
    <property type="evidence" value="ECO:0007669"/>
    <property type="project" value="UniProtKB-KW"/>
</dbReference>
<organism evidence="2 3">
    <name type="scientific">Leucobacter triazinivorans</name>
    <dbReference type="NCBI Taxonomy" id="1784719"/>
    <lineage>
        <taxon>Bacteria</taxon>
        <taxon>Bacillati</taxon>
        <taxon>Actinomycetota</taxon>
        <taxon>Actinomycetes</taxon>
        <taxon>Micrococcales</taxon>
        <taxon>Microbacteriaceae</taxon>
        <taxon>Leucobacter</taxon>
    </lineage>
</organism>
<dbReference type="Gene3D" id="3.20.20.140">
    <property type="entry name" value="Metal-dependent hydrolases"/>
    <property type="match status" value="1"/>
</dbReference>
<evidence type="ECO:0000313" key="2">
    <source>
        <dbReference type="EMBL" id="QBE49470.1"/>
    </source>
</evidence>
<dbReference type="InterPro" id="IPR032466">
    <property type="entry name" value="Metal_Hydrolase"/>
</dbReference>
<dbReference type="InterPro" id="IPR006680">
    <property type="entry name" value="Amidohydro-rel"/>
</dbReference>
<feature type="domain" description="Amidohydrolase-related" evidence="1">
    <location>
        <begin position="194"/>
        <end position="375"/>
    </location>
</feature>
<dbReference type="OrthoDB" id="8244441at2"/>
<proteinExistence type="predicted"/>
<reference evidence="2 3" key="1">
    <citation type="submission" date="2019-02" db="EMBL/GenBank/DDBJ databases">
        <authorList>
            <person name="Sun L."/>
            <person name="Pan D."/>
            <person name="Wu X."/>
        </authorList>
    </citation>
    <scope>NUCLEOTIDE SEQUENCE [LARGE SCALE GENOMIC DNA]</scope>
    <source>
        <strain evidence="2 3">JW-1</strain>
    </source>
</reference>
<dbReference type="RefSeq" id="WP_130110597.1">
    <property type="nucleotide sequence ID" value="NZ_CP035806.1"/>
</dbReference>
<evidence type="ECO:0000313" key="3">
    <source>
        <dbReference type="Proteomes" id="UP000289260"/>
    </source>
</evidence>
<dbReference type="KEGG" id="ltr:EVS81_12000"/>
<protein>
    <submittedName>
        <fullName evidence="2">Amidohydrolase</fullName>
    </submittedName>
</protein>
<dbReference type="Pfam" id="PF04909">
    <property type="entry name" value="Amidohydro_2"/>
    <property type="match status" value="1"/>
</dbReference>
<gene>
    <name evidence="2" type="ORF">EVS81_12000</name>
</gene>
<name>A0A4P6KGR9_9MICO</name>
<dbReference type="AlphaFoldDB" id="A0A4P6KGR9"/>
<accession>A0A4P6KGR9</accession>
<dbReference type="SUPFAM" id="SSF51556">
    <property type="entry name" value="Metallo-dependent hydrolases"/>
    <property type="match status" value="1"/>
</dbReference>
<dbReference type="PANTHER" id="PTHR43383:SF2">
    <property type="entry name" value="AMIDOHYDROLASE 2 FAMILY PROTEIN"/>
    <property type="match status" value="1"/>
</dbReference>